<feature type="transmembrane region" description="Helical" evidence="2">
    <location>
        <begin position="668"/>
        <end position="691"/>
    </location>
</feature>
<accession>A0A3R8PKC1</accession>
<feature type="transmembrane region" description="Helical" evidence="2">
    <location>
        <begin position="697"/>
        <end position="717"/>
    </location>
</feature>
<gene>
    <name evidence="3" type="ORF">CXF42_05480</name>
</gene>
<feature type="compositionally biased region" description="Pro residues" evidence="1">
    <location>
        <begin position="878"/>
        <end position="889"/>
    </location>
</feature>
<feature type="transmembrane region" description="Helical" evidence="2">
    <location>
        <begin position="590"/>
        <end position="611"/>
    </location>
</feature>
<feature type="transmembrane region" description="Helical" evidence="2">
    <location>
        <begin position="834"/>
        <end position="853"/>
    </location>
</feature>
<keyword evidence="2" id="KW-0812">Transmembrane</keyword>
<feature type="transmembrane region" description="Helical" evidence="2">
    <location>
        <begin position="329"/>
        <end position="356"/>
    </location>
</feature>
<keyword evidence="4" id="KW-1185">Reference proteome</keyword>
<organism evidence="3 4">
    <name type="scientific">Corynebacterium bovis</name>
    <dbReference type="NCBI Taxonomy" id="36808"/>
    <lineage>
        <taxon>Bacteria</taxon>
        <taxon>Bacillati</taxon>
        <taxon>Actinomycetota</taxon>
        <taxon>Actinomycetes</taxon>
        <taxon>Mycobacteriales</taxon>
        <taxon>Corynebacteriaceae</taxon>
        <taxon>Corynebacterium</taxon>
    </lineage>
</organism>
<feature type="transmembrane region" description="Helical" evidence="2">
    <location>
        <begin position="363"/>
        <end position="386"/>
    </location>
</feature>
<feature type="transmembrane region" description="Helical" evidence="2">
    <location>
        <begin position="231"/>
        <end position="257"/>
    </location>
</feature>
<proteinExistence type="predicted"/>
<sequence>MADTMGPSFAPGAVTQALAAGGDQQAADQITRGVTKALSDPSVIGDVIGAFEAPTGYDIDKTVQATAAAIGDVVSGKALADAQQAITDTLASPELAEWATSADNPFAPREGTGWERAADGLAAATDMFWREPANFVVQAVAAGGGVPRLVTDPVGFARTVVEKVAGPDIIADIDVVVDEFVVPSLIDAVKAAAPVLLIPLAAFLPGFVAGTGLVAPWTAGLGALMGAANPLAHLVGVLTAIPGALAGAVATGVPGLVGALLATLPALGLGPLVGIAGGSALALAGLGTVIFGTYGVVSLVALAVITGLAVLATALVFVLAFAIVNTNVLAWPGAFIAGTWPFLFFFGFGITSWFLLTAWIPVVAYALLAIPAGMLGGLLGLVPGALAGLAVPLLGVPLLTGLSAIPGAILGGVGGYLAGDLLTRLVSSLAGAGLGLLAAPVVGGIPGGLLTSVLSIPATIMVALALAGMSLNNSRLGMSARVRQAIDDINRAMAEGWSRSKTKRVLDGLFGRWGESDTGRDIAAAQNMWWRLGQMLGGRIHALIDPDAILHDAGVGGVIGGILGALAAGLVGGLAGLFNPANLLGGIPGVLGGAPLGALLGALAGLIPPLVAGPLAGLASLPWTFLPNLLAAAVGWSLLNLPSLLVGLASTLIPSLVLAVSASFITWLVVYTIPAVVMLAVTVALAIPALVMSNPVVLALTAGTLSIPAGIAGVIATGIAVVNILGGAALVLPIGLLVGVPVFWLTLPLFVFPAALTTLMWLAGLPLLLPVAAGMSLLEAIGIGSAVSALTGLVTVPAGAGLGALAGGAAGGLVGVLITAAADGLLGATIGAELGSLPGGLIGALIGAVIGWLRSLQIHIDPPVAGLHADAGAGDAPAPAPAPEAPAAPGPVEVPAAMLPDYGLDTPVDAPAAEPVPAPVPA</sequence>
<feature type="transmembrane region" description="Helical" evidence="2">
    <location>
        <begin position="644"/>
        <end position="661"/>
    </location>
</feature>
<feature type="transmembrane region" description="Helical" evidence="2">
    <location>
        <begin position="553"/>
        <end position="578"/>
    </location>
</feature>
<feature type="transmembrane region" description="Helical" evidence="2">
    <location>
        <begin position="802"/>
        <end position="822"/>
    </location>
</feature>
<dbReference type="AlphaFoldDB" id="A0A3R8PKC1"/>
<feature type="transmembrane region" description="Helical" evidence="2">
    <location>
        <begin position="449"/>
        <end position="471"/>
    </location>
</feature>
<feature type="transmembrane region" description="Helical" evidence="2">
    <location>
        <begin position="269"/>
        <end position="292"/>
    </location>
</feature>
<feature type="transmembrane region" description="Helical" evidence="2">
    <location>
        <begin position="299"/>
        <end position="323"/>
    </location>
</feature>
<dbReference type="EMBL" id="PQNQ01000012">
    <property type="protein sequence ID" value="RRQ03998.1"/>
    <property type="molecule type" value="Genomic_DNA"/>
</dbReference>
<feature type="transmembrane region" description="Helical" evidence="2">
    <location>
        <begin position="398"/>
        <end position="418"/>
    </location>
</feature>
<feature type="transmembrane region" description="Helical" evidence="2">
    <location>
        <begin position="196"/>
        <end position="219"/>
    </location>
</feature>
<protein>
    <submittedName>
        <fullName evidence="3">Uncharacterized protein</fullName>
    </submittedName>
</protein>
<dbReference type="RefSeq" id="WP_125186950.1">
    <property type="nucleotide sequence ID" value="NZ_PQNN01000007.1"/>
</dbReference>
<evidence type="ECO:0000256" key="1">
    <source>
        <dbReference type="SAM" id="MobiDB-lite"/>
    </source>
</evidence>
<feature type="transmembrane region" description="Helical" evidence="2">
    <location>
        <begin position="425"/>
        <end position="443"/>
    </location>
</feature>
<comment type="caution">
    <text evidence="3">The sequence shown here is derived from an EMBL/GenBank/DDBJ whole genome shotgun (WGS) entry which is preliminary data.</text>
</comment>
<evidence type="ECO:0000313" key="4">
    <source>
        <dbReference type="Proteomes" id="UP000278422"/>
    </source>
</evidence>
<reference evidence="3 4" key="1">
    <citation type="submission" date="2018-01" db="EMBL/GenBank/DDBJ databases">
        <title>Twenty Corynebacterium bovis Genomes.</title>
        <authorList>
            <person name="Gulvik C.A."/>
        </authorList>
    </citation>
    <scope>NUCLEOTIDE SEQUENCE [LARGE SCALE GENOMIC DNA]</scope>
    <source>
        <strain evidence="3 4">16-2004</strain>
    </source>
</reference>
<evidence type="ECO:0000256" key="2">
    <source>
        <dbReference type="SAM" id="Phobius"/>
    </source>
</evidence>
<feature type="region of interest" description="Disordered" evidence="1">
    <location>
        <begin position="870"/>
        <end position="922"/>
    </location>
</feature>
<dbReference type="Proteomes" id="UP000278422">
    <property type="component" value="Unassembled WGS sequence"/>
</dbReference>
<feature type="transmembrane region" description="Helical" evidence="2">
    <location>
        <begin position="618"/>
        <end position="638"/>
    </location>
</feature>
<feature type="transmembrane region" description="Helical" evidence="2">
    <location>
        <begin position="776"/>
        <end position="796"/>
    </location>
</feature>
<keyword evidence="2" id="KW-0472">Membrane</keyword>
<keyword evidence="2" id="KW-1133">Transmembrane helix</keyword>
<evidence type="ECO:0000313" key="3">
    <source>
        <dbReference type="EMBL" id="RRQ03998.1"/>
    </source>
</evidence>
<name>A0A3R8PKC1_9CORY</name>